<proteinExistence type="predicted"/>
<organism evidence="1 2">
    <name type="scientific">Lacipirellula parvula</name>
    <dbReference type="NCBI Taxonomy" id="2650471"/>
    <lineage>
        <taxon>Bacteria</taxon>
        <taxon>Pseudomonadati</taxon>
        <taxon>Planctomycetota</taxon>
        <taxon>Planctomycetia</taxon>
        <taxon>Pirellulales</taxon>
        <taxon>Lacipirellulaceae</taxon>
        <taxon>Lacipirellula</taxon>
    </lineage>
</organism>
<dbReference type="EMBL" id="AP021861">
    <property type="protein sequence ID" value="BBO31078.1"/>
    <property type="molecule type" value="Genomic_DNA"/>
</dbReference>
<dbReference type="KEGG" id="lpav:PLANPX_0690"/>
<evidence type="ECO:0000313" key="1">
    <source>
        <dbReference type="EMBL" id="BBO31078.1"/>
    </source>
</evidence>
<name>A0A5K7X344_9BACT</name>
<protein>
    <submittedName>
        <fullName evidence="1">Uncharacterized protein</fullName>
    </submittedName>
</protein>
<dbReference type="AlphaFoldDB" id="A0A5K7X344"/>
<sequence length="44" mass="4868">MIELGGGGVLNACRRQRISHLFTVSADVFEVGVLNACRRQRISH</sequence>
<accession>A0A5K7X344</accession>
<dbReference type="Proteomes" id="UP000326837">
    <property type="component" value="Chromosome"/>
</dbReference>
<evidence type="ECO:0000313" key="2">
    <source>
        <dbReference type="Proteomes" id="UP000326837"/>
    </source>
</evidence>
<gene>
    <name evidence="1" type="ORF">PLANPX_0690</name>
</gene>
<reference evidence="2" key="1">
    <citation type="submission" date="2019-10" db="EMBL/GenBank/DDBJ databases">
        <title>Lacipirellula parvula gen. nov., sp. nov., representing a lineage of planctomycetes widespread in freshwater anoxic habitats, and description of the family Lacipirellulaceae.</title>
        <authorList>
            <person name="Dedysh S.N."/>
            <person name="Kulichevskaya I.S."/>
            <person name="Beletsky A.V."/>
            <person name="Rakitin A.L."/>
            <person name="Mardanov A.V."/>
            <person name="Ivanova A.A."/>
            <person name="Saltykova V.X."/>
            <person name="Rijpstra W.I.C."/>
            <person name="Sinninghe Damste J.S."/>
            <person name="Ravin N.V."/>
        </authorList>
    </citation>
    <scope>NUCLEOTIDE SEQUENCE [LARGE SCALE GENOMIC DNA]</scope>
    <source>
        <strain evidence="2">PX69</strain>
    </source>
</reference>
<keyword evidence="2" id="KW-1185">Reference proteome</keyword>